<proteinExistence type="predicted"/>
<dbReference type="AlphaFoldDB" id="M6UDZ2"/>
<gene>
    <name evidence="2" type="ORF">LEP1GSC186_4384</name>
</gene>
<accession>M6UDZ2</accession>
<comment type="caution">
    <text evidence="2">The sequence shown here is derived from an EMBL/GenBank/DDBJ whole genome shotgun (WGS) entry which is preliminary data.</text>
</comment>
<dbReference type="EMBL" id="AHOP02000025">
    <property type="protein sequence ID" value="EMO41006.1"/>
    <property type="molecule type" value="Genomic_DNA"/>
</dbReference>
<organism evidence="2 3">
    <name type="scientific">Leptospira noguchii serovar Autumnalis str. ZUN142</name>
    <dbReference type="NCBI Taxonomy" id="1085540"/>
    <lineage>
        <taxon>Bacteria</taxon>
        <taxon>Pseudomonadati</taxon>
        <taxon>Spirochaetota</taxon>
        <taxon>Spirochaetia</taxon>
        <taxon>Leptospirales</taxon>
        <taxon>Leptospiraceae</taxon>
        <taxon>Leptospira</taxon>
    </lineage>
</organism>
<reference evidence="2 3" key="1">
    <citation type="submission" date="2013-01" db="EMBL/GenBank/DDBJ databases">
        <authorList>
            <person name="Harkins D.M."/>
            <person name="Durkin A.S."/>
            <person name="Brinkac L.M."/>
            <person name="Haft D.H."/>
            <person name="Selengut J.D."/>
            <person name="Sanka R."/>
            <person name="DePew J."/>
            <person name="Purushe J."/>
            <person name="Matthias M.A."/>
            <person name="Vinetz J.M."/>
            <person name="Sutton G.G."/>
            <person name="Nierman W.C."/>
            <person name="Fouts D.E."/>
        </authorList>
    </citation>
    <scope>NUCLEOTIDE SEQUENCE [LARGE SCALE GENOMIC DNA]</scope>
    <source>
        <strain evidence="2 3">ZUN142</strain>
    </source>
</reference>
<evidence type="ECO:0000313" key="2">
    <source>
        <dbReference type="EMBL" id="EMO41006.1"/>
    </source>
</evidence>
<evidence type="ECO:0000256" key="1">
    <source>
        <dbReference type="SAM" id="Phobius"/>
    </source>
</evidence>
<protein>
    <submittedName>
        <fullName evidence="2">Uncharacterized protein</fullName>
    </submittedName>
</protein>
<keyword evidence="1" id="KW-0812">Transmembrane</keyword>
<sequence>MPNLIIGFYYLINSIFISYEFGIILNPISRQPFRELESNHKIKLEF</sequence>
<dbReference type="Proteomes" id="UP000012153">
    <property type="component" value="Unassembled WGS sequence"/>
</dbReference>
<keyword evidence="1" id="KW-1133">Transmembrane helix</keyword>
<evidence type="ECO:0000313" key="3">
    <source>
        <dbReference type="Proteomes" id="UP000012153"/>
    </source>
</evidence>
<name>M6UDZ2_9LEPT</name>
<feature type="transmembrane region" description="Helical" evidence="1">
    <location>
        <begin position="6"/>
        <end position="25"/>
    </location>
</feature>
<keyword evidence="1" id="KW-0472">Membrane</keyword>